<organism evidence="3">
    <name type="scientific">Kitasatospora camelliae</name>
    <dbReference type="NCBI Taxonomy" id="3156397"/>
    <lineage>
        <taxon>Bacteria</taxon>
        <taxon>Bacillati</taxon>
        <taxon>Actinomycetota</taxon>
        <taxon>Actinomycetes</taxon>
        <taxon>Kitasatosporales</taxon>
        <taxon>Streptomycetaceae</taxon>
        <taxon>Kitasatospora</taxon>
    </lineage>
</organism>
<gene>
    <name evidence="3" type="ORF">ABWK59_29625</name>
</gene>
<dbReference type="AlphaFoldDB" id="A0AAU8K247"/>
<evidence type="ECO:0000256" key="1">
    <source>
        <dbReference type="SAM" id="MobiDB-lite"/>
    </source>
</evidence>
<dbReference type="RefSeq" id="WP_354643708.1">
    <property type="nucleotide sequence ID" value="NZ_CP159872.1"/>
</dbReference>
<feature type="transmembrane region" description="Helical" evidence="2">
    <location>
        <begin position="114"/>
        <end position="134"/>
    </location>
</feature>
<evidence type="ECO:0000256" key="2">
    <source>
        <dbReference type="SAM" id="Phobius"/>
    </source>
</evidence>
<feature type="transmembrane region" description="Helical" evidence="2">
    <location>
        <begin position="56"/>
        <end position="72"/>
    </location>
</feature>
<evidence type="ECO:0008006" key="4">
    <source>
        <dbReference type="Google" id="ProtNLM"/>
    </source>
</evidence>
<keyword evidence="2" id="KW-1133">Transmembrane helix</keyword>
<protein>
    <recommendedName>
        <fullName evidence="4">PAP2 superfamily protein</fullName>
    </recommendedName>
</protein>
<reference evidence="3" key="1">
    <citation type="submission" date="2024-06" db="EMBL/GenBank/DDBJ databases">
        <title>The genome sequences of Kitasatospora sp. strain HUAS MG31.</title>
        <authorList>
            <person name="Mo P."/>
        </authorList>
    </citation>
    <scope>NUCLEOTIDE SEQUENCE</scope>
    <source>
        <strain evidence="3">HUAS MG31</strain>
    </source>
</reference>
<feature type="transmembrane region" description="Helical" evidence="2">
    <location>
        <begin position="78"/>
        <end position="94"/>
    </location>
</feature>
<dbReference type="EMBL" id="CP159872">
    <property type="protein sequence ID" value="XCM82775.1"/>
    <property type="molecule type" value="Genomic_DNA"/>
</dbReference>
<proteinExistence type="predicted"/>
<evidence type="ECO:0000313" key="3">
    <source>
        <dbReference type="EMBL" id="XCM82775.1"/>
    </source>
</evidence>
<feature type="compositionally biased region" description="Low complexity" evidence="1">
    <location>
        <begin position="15"/>
        <end position="37"/>
    </location>
</feature>
<feature type="transmembrane region" description="Helical" evidence="2">
    <location>
        <begin position="140"/>
        <end position="161"/>
    </location>
</feature>
<feature type="region of interest" description="Disordered" evidence="1">
    <location>
        <begin position="1"/>
        <end position="41"/>
    </location>
</feature>
<keyword evidence="2" id="KW-0812">Transmembrane</keyword>
<feature type="transmembrane region" description="Helical" evidence="2">
    <location>
        <begin position="208"/>
        <end position="228"/>
    </location>
</feature>
<keyword evidence="2" id="KW-0472">Membrane</keyword>
<accession>A0AAU8K247</accession>
<feature type="transmembrane region" description="Helical" evidence="2">
    <location>
        <begin position="173"/>
        <end position="196"/>
    </location>
</feature>
<sequence length="229" mass="23763">MNPALPTEDADRTAAADTAADASAAADRTGPATAAAPADRESRLARRLTDGADPKNVIILLCLALGCGLYGWRGLGWALIALTFAAVLPILYIVKIAEGGSWAGRHVTDRQRRLSVLPVISGSVAVGVLLQFATDAPGPMVALTAAMWCTITAVLPITRFWQISVHTAVLSGGLVMLAVTYGPWWLTGFAGVAVLGWSRVALREHTPWQTAAGAALGALVGGGVFALLR</sequence>
<name>A0AAU8K247_9ACTN</name>
<dbReference type="KEGG" id="kcm:ABWK59_29625"/>